<proteinExistence type="predicted"/>
<accession>A0A8H2K8G0</accession>
<organism evidence="1 2">
    <name type="scientific">Rhodoglobus vestalii</name>
    <dbReference type="NCBI Taxonomy" id="193384"/>
    <lineage>
        <taxon>Bacteria</taxon>
        <taxon>Bacillati</taxon>
        <taxon>Actinomycetota</taxon>
        <taxon>Actinomycetes</taxon>
        <taxon>Micrococcales</taxon>
        <taxon>Microbacteriaceae</taxon>
        <taxon>Rhodoglobus</taxon>
    </lineage>
</organism>
<evidence type="ECO:0000313" key="2">
    <source>
        <dbReference type="Proteomes" id="UP000316560"/>
    </source>
</evidence>
<name>A0A8H2K8G0_9MICO</name>
<dbReference type="Proteomes" id="UP000316560">
    <property type="component" value="Unassembled WGS sequence"/>
</dbReference>
<dbReference type="AlphaFoldDB" id="A0A8H2K8G0"/>
<gene>
    <name evidence="1" type="ORF">FB472_1153</name>
</gene>
<reference evidence="1 2" key="1">
    <citation type="submission" date="2019-06" db="EMBL/GenBank/DDBJ databases">
        <title>Sequencing the genomes of 1000 actinobacteria strains.</title>
        <authorList>
            <person name="Klenk H.-P."/>
        </authorList>
    </citation>
    <scope>NUCLEOTIDE SEQUENCE [LARGE SCALE GENOMIC DNA]</scope>
    <source>
        <strain evidence="1 2">DSM 21947</strain>
    </source>
</reference>
<keyword evidence="2" id="KW-1185">Reference proteome</keyword>
<evidence type="ECO:0000313" key="1">
    <source>
        <dbReference type="EMBL" id="TQO19586.1"/>
    </source>
</evidence>
<comment type="caution">
    <text evidence="1">The sequence shown here is derived from an EMBL/GenBank/DDBJ whole genome shotgun (WGS) entry which is preliminary data.</text>
</comment>
<dbReference type="EMBL" id="VFRA01000001">
    <property type="protein sequence ID" value="TQO19586.1"/>
    <property type="molecule type" value="Genomic_DNA"/>
</dbReference>
<protein>
    <submittedName>
        <fullName evidence="1">Uncharacterized protein</fullName>
    </submittedName>
</protein>
<sequence length="39" mass="4390">MTLAVLNDQLTDVSSFLDPVFVHAVDPERAWDPTSKTWS</sequence>